<evidence type="ECO:0000259" key="3">
    <source>
        <dbReference type="PROSITE" id="PS50846"/>
    </source>
</evidence>
<dbReference type="Pfam" id="PF00403">
    <property type="entry name" value="HMA"/>
    <property type="match status" value="1"/>
</dbReference>
<dbReference type="PRINTS" id="PR00946">
    <property type="entry name" value="HGSCAVENGER"/>
</dbReference>
<keyword evidence="2" id="KW-0732">Signal</keyword>
<keyword evidence="1" id="KW-0479">Metal-binding</keyword>
<dbReference type="PROSITE" id="PS50846">
    <property type="entry name" value="HMA_2"/>
    <property type="match status" value="1"/>
</dbReference>
<dbReference type="InterPro" id="IPR017969">
    <property type="entry name" value="Heavy-metal-associated_CS"/>
</dbReference>
<dbReference type="GO" id="GO:0046872">
    <property type="term" value="F:metal ion binding"/>
    <property type="evidence" value="ECO:0007669"/>
    <property type="project" value="UniProtKB-KW"/>
</dbReference>
<evidence type="ECO:0000256" key="1">
    <source>
        <dbReference type="ARBA" id="ARBA00022723"/>
    </source>
</evidence>
<dbReference type="SUPFAM" id="SSF55008">
    <property type="entry name" value="HMA, heavy metal-associated domain"/>
    <property type="match status" value="1"/>
</dbReference>
<organism evidence="4">
    <name type="scientific">Sulfurovum sp. enrichment culture clone C5</name>
    <dbReference type="NCBI Taxonomy" id="497650"/>
    <lineage>
        <taxon>Bacteria</taxon>
        <taxon>Pseudomonadati</taxon>
        <taxon>Campylobacterota</taxon>
        <taxon>Epsilonproteobacteria</taxon>
        <taxon>Campylobacterales</taxon>
        <taxon>Sulfurovaceae</taxon>
        <taxon>Sulfurovum</taxon>
        <taxon>environmental samples</taxon>
    </lineage>
</organism>
<dbReference type="AlphaFoldDB" id="A0A0S4XN14"/>
<dbReference type="FunFam" id="3.30.70.100:FF:000001">
    <property type="entry name" value="ATPase copper transporting beta"/>
    <property type="match status" value="1"/>
</dbReference>
<reference evidence="4" key="1">
    <citation type="submission" date="2015-11" db="EMBL/GenBank/DDBJ databases">
        <authorList>
            <person name="Zhang Y."/>
            <person name="Guo Z."/>
        </authorList>
    </citation>
    <scope>NUCLEOTIDE SEQUENCE</scope>
    <source>
        <strain evidence="4">BN30871</strain>
    </source>
</reference>
<dbReference type="InterPro" id="IPR001802">
    <property type="entry name" value="MerP/CopZ"/>
</dbReference>
<proteinExistence type="predicted"/>
<gene>
    <name evidence="4" type="ORF">BN3087_190009</name>
</gene>
<dbReference type="Gene3D" id="3.30.70.100">
    <property type="match status" value="1"/>
</dbReference>
<dbReference type="InterPro" id="IPR036163">
    <property type="entry name" value="HMA_dom_sf"/>
</dbReference>
<dbReference type="EMBL" id="FAXN01000017">
    <property type="protein sequence ID" value="CUV65137.1"/>
    <property type="molecule type" value="Genomic_DNA"/>
</dbReference>
<evidence type="ECO:0000256" key="2">
    <source>
        <dbReference type="SAM" id="SignalP"/>
    </source>
</evidence>
<feature type="signal peptide" evidence="2">
    <location>
        <begin position="1"/>
        <end position="17"/>
    </location>
</feature>
<feature type="domain" description="HMA" evidence="3">
    <location>
        <begin position="19"/>
        <end position="84"/>
    </location>
</feature>
<name>A0A0S4XN14_9BACT</name>
<dbReference type="PROSITE" id="PS01047">
    <property type="entry name" value="HMA_1"/>
    <property type="match status" value="1"/>
</dbReference>
<evidence type="ECO:0000313" key="4">
    <source>
        <dbReference type="EMBL" id="CUV65137.1"/>
    </source>
</evidence>
<protein>
    <submittedName>
        <fullName evidence="4">Putative heavy metal transport/detoxification protein</fullName>
    </submittedName>
</protein>
<feature type="chain" id="PRO_5006629798" evidence="2">
    <location>
        <begin position="18"/>
        <end position="87"/>
    </location>
</feature>
<dbReference type="CDD" id="cd00371">
    <property type="entry name" value="HMA"/>
    <property type="match status" value="1"/>
</dbReference>
<dbReference type="InterPro" id="IPR006121">
    <property type="entry name" value="HMA_dom"/>
</dbReference>
<sequence length="87" mass="9085">MKKITLILALFASFASADKVVTLDIKGMMCPACVSNVKSSLNGIDGVKNTDVFLKSAKAEVTTADSTKPEVLCGAVVKAGYECKVAK</sequence>
<accession>A0A0S4XN14</accession>